<name>X0WPY8_9ZZZZ</name>
<gene>
    <name evidence="2" type="ORF">S01H1_72174</name>
</gene>
<evidence type="ECO:0000313" key="2">
    <source>
        <dbReference type="EMBL" id="GAG33024.1"/>
    </source>
</evidence>
<accession>X0WPY8</accession>
<evidence type="ECO:0000256" key="1">
    <source>
        <dbReference type="SAM" id="MobiDB-lite"/>
    </source>
</evidence>
<dbReference type="AlphaFoldDB" id="X0WPY8"/>
<dbReference type="EMBL" id="BARS01048112">
    <property type="protein sequence ID" value="GAG33024.1"/>
    <property type="molecule type" value="Genomic_DNA"/>
</dbReference>
<organism evidence="2">
    <name type="scientific">marine sediment metagenome</name>
    <dbReference type="NCBI Taxonomy" id="412755"/>
    <lineage>
        <taxon>unclassified sequences</taxon>
        <taxon>metagenomes</taxon>
        <taxon>ecological metagenomes</taxon>
    </lineage>
</organism>
<feature type="region of interest" description="Disordered" evidence="1">
    <location>
        <begin position="27"/>
        <end position="50"/>
    </location>
</feature>
<reference evidence="2" key="1">
    <citation type="journal article" date="2014" name="Front. Microbiol.">
        <title>High frequency of phylogenetically diverse reductive dehalogenase-homologous genes in deep subseafloor sedimentary metagenomes.</title>
        <authorList>
            <person name="Kawai M."/>
            <person name="Futagami T."/>
            <person name="Toyoda A."/>
            <person name="Takaki Y."/>
            <person name="Nishi S."/>
            <person name="Hori S."/>
            <person name="Arai W."/>
            <person name="Tsubouchi T."/>
            <person name="Morono Y."/>
            <person name="Uchiyama I."/>
            <person name="Ito T."/>
            <person name="Fujiyama A."/>
            <person name="Inagaki F."/>
            <person name="Takami H."/>
        </authorList>
    </citation>
    <scope>NUCLEOTIDE SEQUENCE</scope>
    <source>
        <strain evidence="2">Expedition CK06-06</strain>
    </source>
</reference>
<proteinExistence type="predicted"/>
<comment type="caution">
    <text evidence="2">The sequence shown here is derived from an EMBL/GenBank/DDBJ whole genome shotgun (WGS) entry which is preliminary data.</text>
</comment>
<sequence length="117" mass="13899">MKDPTVKPQIPKHATLKQAYEAAKRKDRWAERISQESEEKTERNDSEETEVWNPIPPVLYSIWQSIDHTIPEAEAMQAHYLYRQELERVARQSPHYGDPLPVHCMPVSDWKRELNEY</sequence>
<protein>
    <submittedName>
        <fullName evidence="2">Uncharacterized protein</fullName>
    </submittedName>
</protein>
<feature type="compositionally biased region" description="Basic and acidic residues" evidence="1">
    <location>
        <begin position="27"/>
        <end position="46"/>
    </location>
</feature>
<feature type="non-terminal residue" evidence="2">
    <location>
        <position position="117"/>
    </location>
</feature>